<keyword evidence="3" id="KW-1185">Reference proteome</keyword>
<accession>A0ABZ2T0S4</accession>
<keyword evidence="1" id="KW-0472">Membrane</keyword>
<evidence type="ECO:0000256" key="1">
    <source>
        <dbReference type="SAM" id="Phobius"/>
    </source>
</evidence>
<keyword evidence="1" id="KW-0812">Transmembrane</keyword>
<gene>
    <name evidence="2" type="ORF">DOK79_002595</name>
</gene>
<evidence type="ECO:0000313" key="3">
    <source>
        <dbReference type="Proteomes" id="UP000664360"/>
    </source>
</evidence>
<keyword evidence="1" id="KW-1133">Transmembrane helix</keyword>
<dbReference type="EMBL" id="CP147250">
    <property type="protein sequence ID" value="WYJ81011.1"/>
    <property type="molecule type" value="Genomic_DNA"/>
</dbReference>
<dbReference type="RefSeq" id="WP_206857307.1">
    <property type="nucleotide sequence ID" value="NZ_CP147250.1"/>
</dbReference>
<sequence length="212" mass="24673">MQRLIVEIKDKIIRSYTNLSEDFEQHPQKYFRRIGLLLVCSLLLTAAMFFLPSKIKEAQVDTLIYSSIDSEKLQPLPFSSAHQEITDSRAVSVMFTLPKGELYQQVIDIFEDPQQSSELNRTIFFYPLVYDTSELEQQYGINKDEITIVFFERGEERNRLVLSDENKEDLERTLIPALNRLPLINIKQLEKELANEEETAQSTDRTTLSTTE</sequence>
<organism evidence="2 3">
    <name type="scientific">Candidatus Enterococcus mangumiae</name>
    <dbReference type="NCBI Taxonomy" id="2230878"/>
    <lineage>
        <taxon>Bacteria</taxon>
        <taxon>Bacillati</taxon>
        <taxon>Bacillota</taxon>
        <taxon>Bacilli</taxon>
        <taxon>Lactobacillales</taxon>
        <taxon>Enterococcaceae</taxon>
        <taxon>Enterococcus</taxon>
    </lineage>
</organism>
<protein>
    <recommendedName>
        <fullName evidence="4">DUF4367 domain-containing protein</fullName>
    </recommendedName>
</protein>
<dbReference type="Proteomes" id="UP000664360">
    <property type="component" value="Chromosome"/>
</dbReference>
<reference evidence="2 3" key="1">
    <citation type="submission" date="2024-03" db="EMBL/GenBank/DDBJ databases">
        <title>The Genome Sequence of Enterococcus sp. DIV1094.</title>
        <authorList>
            <consortium name="The Broad Institute Genomics Platform"/>
            <consortium name="The Broad Institute Microbial Omics Core"/>
            <consortium name="The Broad Institute Genomic Center for Infectious Diseases"/>
            <person name="Earl A."/>
            <person name="Manson A."/>
            <person name="Gilmore M."/>
            <person name="Schwartman J."/>
            <person name="Shea T."/>
            <person name="Abouelleil A."/>
            <person name="Cao P."/>
            <person name="Chapman S."/>
            <person name="Cusick C."/>
            <person name="Young S."/>
            <person name="Neafsey D."/>
            <person name="Nusbaum C."/>
            <person name="Birren B."/>
        </authorList>
    </citation>
    <scope>NUCLEOTIDE SEQUENCE [LARGE SCALE GENOMIC DNA]</scope>
    <source>
        <strain evidence="2 3">DIV1094</strain>
    </source>
</reference>
<feature type="transmembrane region" description="Helical" evidence="1">
    <location>
        <begin position="34"/>
        <end position="51"/>
    </location>
</feature>
<proteinExistence type="predicted"/>
<name>A0ABZ2T0S4_9ENTE</name>
<evidence type="ECO:0000313" key="2">
    <source>
        <dbReference type="EMBL" id="WYJ81011.1"/>
    </source>
</evidence>
<evidence type="ECO:0008006" key="4">
    <source>
        <dbReference type="Google" id="ProtNLM"/>
    </source>
</evidence>